<dbReference type="Pfam" id="PF03975">
    <property type="entry name" value="CheD"/>
    <property type="match status" value="1"/>
</dbReference>
<dbReference type="EMBL" id="BMIH01000005">
    <property type="protein sequence ID" value="GGB40480.1"/>
    <property type="molecule type" value="Genomic_DNA"/>
</dbReference>
<name>A0A916TEP5_9SPHN</name>
<dbReference type="PANTHER" id="PTHR35147">
    <property type="entry name" value="CHEMORECEPTOR GLUTAMINE DEAMIDASE CHED-RELATED"/>
    <property type="match status" value="1"/>
</dbReference>
<dbReference type="EC" id="3.5.1.44" evidence="3"/>
<comment type="similarity">
    <text evidence="3">Belongs to the CheD family.</text>
</comment>
<dbReference type="GO" id="GO:0006935">
    <property type="term" value="P:chemotaxis"/>
    <property type="evidence" value="ECO:0007669"/>
    <property type="project" value="UniProtKB-UniRule"/>
</dbReference>
<accession>A0A916TEP5</accession>
<dbReference type="InterPro" id="IPR011324">
    <property type="entry name" value="Cytotoxic_necrot_fac-like_cat"/>
</dbReference>
<comment type="catalytic activity">
    <reaction evidence="3">
        <text>L-glutaminyl-[protein] + H2O = L-glutamyl-[protein] + NH4(+)</text>
        <dbReference type="Rhea" id="RHEA:16441"/>
        <dbReference type="Rhea" id="RHEA-COMP:10207"/>
        <dbReference type="Rhea" id="RHEA-COMP:10208"/>
        <dbReference type="ChEBI" id="CHEBI:15377"/>
        <dbReference type="ChEBI" id="CHEBI:28938"/>
        <dbReference type="ChEBI" id="CHEBI:29973"/>
        <dbReference type="ChEBI" id="CHEBI:30011"/>
        <dbReference type="EC" id="3.5.1.44"/>
    </reaction>
</comment>
<reference evidence="4" key="1">
    <citation type="journal article" date="2014" name="Int. J. Syst. Evol. Microbiol.">
        <title>Complete genome sequence of Corynebacterium casei LMG S-19264T (=DSM 44701T), isolated from a smear-ripened cheese.</title>
        <authorList>
            <consortium name="US DOE Joint Genome Institute (JGI-PGF)"/>
            <person name="Walter F."/>
            <person name="Albersmeier A."/>
            <person name="Kalinowski J."/>
            <person name="Ruckert C."/>
        </authorList>
    </citation>
    <scope>NUCLEOTIDE SEQUENCE</scope>
    <source>
        <strain evidence="4">CGMCC 1.15330</strain>
    </source>
</reference>
<dbReference type="InterPro" id="IPR005659">
    <property type="entry name" value="Chemorcpt_Glu_NH3ase_CheD"/>
</dbReference>
<dbReference type="Proteomes" id="UP000623067">
    <property type="component" value="Unassembled WGS sequence"/>
</dbReference>
<evidence type="ECO:0000256" key="2">
    <source>
        <dbReference type="ARBA" id="ARBA00022801"/>
    </source>
</evidence>
<protein>
    <recommendedName>
        <fullName evidence="3">Probable chemoreceptor glutamine deamidase CheD</fullName>
        <ecNumber evidence="3">3.5.1.44</ecNumber>
    </recommendedName>
</protein>
<keyword evidence="5" id="KW-1185">Reference proteome</keyword>
<dbReference type="HAMAP" id="MF_01440">
    <property type="entry name" value="CheD"/>
    <property type="match status" value="1"/>
</dbReference>
<reference evidence="4" key="2">
    <citation type="submission" date="2020-09" db="EMBL/GenBank/DDBJ databases">
        <authorList>
            <person name="Sun Q."/>
            <person name="Zhou Y."/>
        </authorList>
    </citation>
    <scope>NUCLEOTIDE SEQUENCE</scope>
    <source>
        <strain evidence="4">CGMCC 1.15330</strain>
    </source>
</reference>
<dbReference type="AlphaFoldDB" id="A0A916TEP5"/>
<evidence type="ECO:0000313" key="5">
    <source>
        <dbReference type="Proteomes" id="UP000623067"/>
    </source>
</evidence>
<evidence type="ECO:0000313" key="4">
    <source>
        <dbReference type="EMBL" id="GGB40480.1"/>
    </source>
</evidence>
<dbReference type="Gene3D" id="3.30.1330.200">
    <property type="match status" value="1"/>
</dbReference>
<comment type="function">
    <text evidence="3">Probably deamidates glutamine residues to glutamate on methyl-accepting chemotaxis receptors (MCPs), playing an important role in chemotaxis.</text>
</comment>
<evidence type="ECO:0000256" key="1">
    <source>
        <dbReference type="ARBA" id="ARBA00022500"/>
    </source>
</evidence>
<dbReference type="RefSeq" id="WP_229664658.1">
    <property type="nucleotide sequence ID" value="NZ_BMIH01000005.1"/>
</dbReference>
<dbReference type="PANTHER" id="PTHR35147:SF2">
    <property type="entry name" value="CHEMORECEPTOR GLUTAMINE DEAMIDASE CHED-RELATED"/>
    <property type="match status" value="1"/>
</dbReference>
<keyword evidence="1 3" id="KW-0145">Chemotaxis</keyword>
<keyword evidence="2 3" id="KW-0378">Hydrolase</keyword>
<evidence type="ECO:0000256" key="3">
    <source>
        <dbReference type="HAMAP-Rule" id="MF_01440"/>
    </source>
</evidence>
<gene>
    <name evidence="3 4" type="primary">cheD</name>
    <name evidence="4" type="ORF">GCM10011380_32440</name>
</gene>
<proteinExistence type="inferred from homology"/>
<dbReference type="SUPFAM" id="SSF64438">
    <property type="entry name" value="CNF1/YfiH-like putative cysteine hydrolases"/>
    <property type="match status" value="1"/>
</dbReference>
<dbReference type="GO" id="GO:0050568">
    <property type="term" value="F:protein-glutamine glutaminase activity"/>
    <property type="evidence" value="ECO:0007669"/>
    <property type="project" value="UniProtKB-UniRule"/>
</dbReference>
<comment type="caution">
    <text evidence="4">The sequence shown here is derived from an EMBL/GenBank/DDBJ whole genome shotgun (WGS) entry which is preliminary data.</text>
</comment>
<dbReference type="CDD" id="cd16352">
    <property type="entry name" value="CheD"/>
    <property type="match status" value="1"/>
</dbReference>
<dbReference type="InterPro" id="IPR038592">
    <property type="entry name" value="CheD-like_sf"/>
</dbReference>
<sequence length="185" mass="19598">MRTLTAAADDARPRRLTIVQGEAVASADRALTLTTILGSCVACCLYDGGAGIGGMNHFLLGDPPPGVTPGSADAERYGLFAMEKLVNEMLKLGASRFGLRAHLYGGGNLHRGMRAIGDENSRFARRFLAQDGIALVREDLGGFAARRVDFQPGLGRARSRRVSDAPFADAMPAAIPAHTGEVELF</sequence>
<organism evidence="4 5">
    <name type="scientific">Sphingomonas metalli</name>
    <dbReference type="NCBI Taxonomy" id="1779358"/>
    <lineage>
        <taxon>Bacteria</taxon>
        <taxon>Pseudomonadati</taxon>
        <taxon>Pseudomonadota</taxon>
        <taxon>Alphaproteobacteria</taxon>
        <taxon>Sphingomonadales</taxon>
        <taxon>Sphingomonadaceae</taxon>
        <taxon>Sphingomonas</taxon>
    </lineage>
</organism>